<dbReference type="SUPFAM" id="SSF101238">
    <property type="entry name" value="XPC-binding domain"/>
    <property type="match status" value="1"/>
</dbReference>
<dbReference type="VEuPathDB" id="TriTrypDB:TvY486_0604030"/>
<dbReference type="GO" id="GO:0043130">
    <property type="term" value="F:ubiquitin binding"/>
    <property type="evidence" value="ECO:0007669"/>
    <property type="project" value="TreeGrafter"/>
</dbReference>
<reference evidence="4" key="1">
    <citation type="journal article" date="2012" name="Proc. Natl. Acad. Sci. U.S.A.">
        <title>Antigenic diversity is generated by distinct evolutionary mechanisms in African trypanosome species.</title>
        <authorList>
            <person name="Jackson A.P."/>
            <person name="Berry A."/>
            <person name="Aslett M."/>
            <person name="Allison H.C."/>
            <person name="Burton P."/>
            <person name="Vavrova-Anderson J."/>
            <person name="Brown R."/>
            <person name="Browne H."/>
            <person name="Corton N."/>
            <person name="Hauser H."/>
            <person name="Gamble J."/>
            <person name="Gilderthorp R."/>
            <person name="Marcello L."/>
            <person name="McQuillan J."/>
            <person name="Otto T.D."/>
            <person name="Quail M.A."/>
            <person name="Sanders M.J."/>
            <person name="van Tonder A."/>
            <person name="Ginger M.L."/>
            <person name="Field M.C."/>
            <person name="Barry J.D."/>
            <person name="Hertz-Fowler C."/>
            <person name="Berriman M."/>
        </authorList>
    </citation>
    <scope>NUCLEOTIDE SEQUENCE</scope>
    <source>
        <strain evidence="4">Y486</strain>
    </source>
</reference>
<dbReference type="Pfam" id="PF00240">
    <property type="entry name" value="ubiquitin"/>
    <property type="match status" value="1"/>
</dbReference>
<name>G0TXC2_TRYVY</name>
<feature type="non-terminal residue" evidence="4">
    <location>
        <position position="299"/>
    </location>
</feature>
<sequence length="299" mass="32486">MRVILKGIDGIKHEYEVAAEATVHDIKKLMEDEYTLESLRICYDNRVLEDSMTMEGLGMRDRTVLVFVGRKHEKKTMSTATDVATKPSEGSARVSASSQSGQVNVESVPQSTATEVPQSVAHNPPSASSTETNPMLRGVDPALIDTVVSMGFEDRTQVALALRAAYMNVDRAVEFLCSGIPSNVERDLGPVFHDDSQHGMFPIPSSMAPAAPTEGSGSALEQALMAVPRFEEIREIVRANPQAIASAVQQLQLHYPDIARLVQQNPQEFATIMLRHGAAGHVPQAESGEHESMDLPPTI</sequence>
<dbReference type="SMART" id="SM00213">
    <property type="entry name" value="UBQ"/>
    <property type="match status" value="1"/>
</dbReference>
<feature type="domain" description="Ubiquitin-like" evidence="3">
    <location>
        <begin position="1"/>
        <end position="71"/>
    </location>
</feature>
<dbReference type="GO" id="GO:0003684">
    <property type="term" value="F:damaged DNA binding"/>
    <property type="evidence" value="ECO:0007669"/>
    <property type="project" value="InterPro"/>
</dbReference>
<dbReference type="Pfam" id="PF00627">
    <property type="entry name" value="UBA"/>
    <property type="match status" value="1"/>
</dbReference>
<dbReference type="CDD" id="cd17039">
    <property type="entry name" value="Ubl_ubiquitin_like"/>
    <property type="match status" value="1"/>
</dbReference>
<dbReference type="SUPFAM" id="SSF54236">
    <property type="entry name" value="Ubiquitin-like"/>
    <property type="match status" value="1"/>
</dbReference>
<dbReference type="InterPro" id="IPR009060">
    <property type="entry name" value="UBA-like_sf"/>
</dbReference>
<evidence type="ECO:0000259" key="2">
    <source>
        <dbReference type="PROSITE" id="PS50030"/>
    </source>
</evidence>
<dbReference type="SMART" id="SM00165">
    <property type="entry name" value="UBA"/>
    <property type="match status" value="1"/>
</dbReference>
<dbReference type="PROSITE" id="PS50053">
    <property type="entry name" value="UBIQUITIN_2"/>
    <property type="match status" value="1"/>
</dbReference>
<proteinExistence type="predicted"/>
<gene>
    <name evidence="4" type="ORF">TVY486_0604030</name>
</gene>
<evidence type="ECO:0000313" key="4">
    <source>
        <dbReference type="EMBL" id="CCC48612.1"/>
    </source>
</evidence>
<dbReference type="Gene3D" id="1.10.10.540">
    <property type="entry name" value="XPC-binding domain"/>
    <property type="match status" value="1"/>
</dbReference>
<dbReference type="GO" id="GO:0005829">
    <property type="term" value="C:cytosol"/>
    <property type="evidence" value="ECO:0007669"/>
    <property type="project" value="TreeGrafter"/>
</dbReference>
<dbReference type="GO" id="GO:0043161">
    <property type="term" value="P:proteasome-mediated ubiquitin-dependent protein catabolic process"/>
    <property type="evidence" value="ECO:0007669"/>
    <property type="project" value="InterPro"/>
</dbReference>
<dbReference type="Gene3D" id="1.10.8.10">
    <property type="entry name" value="DNA helicase RuvA subunit, C-terminal domain"/>
    <property type="match status" value="1"/>
</dbReference>
<dbReference type="PANTHER" id="PTHR10621">
    <property type="entry name" value="UV EXCISION REPAIR PROTEIN RAD23"/>
    <property type="match status" value="1"/>
</dbReference>
<feature type="compositionally biased region" description="Polar residues" evidence="1">
    <location>
        <begin position="94"/>
        <end position="133"/>
    </location>
</feature>
<dbReference type="InterPro" id="IPR000626">
    <property type="entry name" value="Ubiquitin-like_dom"/>
</dbReference>
<dbReference type="PROSITE" id="PS50030">
    <property type="entry name" value="UBA"/>
    <property type="match status" value="1"/>
</dbReference>
<dbReference type="InterPro" id="IPR015360">
    <property type="entry name" value="XPC-bd"/>
</dbReference>
<dbReference type="AlphaFoldDB" id="G0TXC2"/>
<dbReference type="Gene3D" id="3.10.20.90">
    <property type="entry name" value="Phosphatidylinositol 3-kinase Catalytic Subunit, Chain A, domain 1"/>
    <property type="match status" value="1"/>
</dbReference>
<dbReference type="GO" id="GO:0031593">
    <property type="term" value="F:polyubiquitin modification-dependent protein binding"/>
    <property type="evidence" value="ECO:0007669"/>
    <property type="project" value="TreeGrafter"/>
</dbReference>
<organism evidence="4">
    <name type="scientific">Trypanosoma vivax (strain Y486)</name>
    <dbReference type="NCBI Taxonomy" id="1055687"/>
    <lineage>
        <taxon>Eukaryota</taxon>
        <taxon>Discoba</taxon>
        <taxon>Euglenozoa</taxon>
        <taxon>Kinetoplastea</taxon>
        <taxon>Metakinetoplastina</taxon>
        <taxon>Trypanosomatida</taxon>
        <taxon>Trypanosomatidae</taxon>
        <taxon>Trypanosoma</taxon>
        <taxon>Duttonella</taxon>
    </lineage>
</organism>
<protein>
    <submittedName>
        <fullName evidence="4">Putative UV excision repair RAD23 protein</fullName>
    </submittedName>
</protein>
<dbReference type="InterPro" id="IPR029071">
    <property type="entry name" value="Ubiquitin-like_domsf"/>
</dbReference>
<feature type="domain" description="UBA" evidence="2">
    <location>
        <begin position="138"/>
        <end position="179"/>
    </location>
</feature>
<dbReference type="GO" id="GO:0005654">
    <property type="term" value="C:nucleoplasm"/>
    <property type="evidence" value="ECO:0007669"/>
    <property type="project" value="TreeGrafter"/>
</dbReference>
<accession>G0TXC2</accession>
<dbReference type="InterPro" id="IPR036353">
    <property type="entry name" value="XPC-bd_sf"/>
</dbReference>
<dbReference type="GO" id="GO:0006289">
    <property type="term" value="P:nucleotide-excision repair"/>
    <property type="evidence" value="ECO:0007669"/>
    <property type="project" value="InterPro"/>
</dbReference>
<dbReference type="Pfam" id="PF09280">
    <property type="entry name" value="XPC-binding"/>
    <property type="match status" value="1"/>
</dbReference>
<dbReference type="GO" id="GO:0070628">
    <property type="term" value="F:proteasome binding"/>
    <property type="evidence" value="ECO:0007669"/>
    <property type="project" value="TreeGrafter"/>
</dbReference>
<feature type="region of interest" description="Disordered" evidence="1">
    <location>
        <begin position="78"/>
        <end position="137"/>
    </location>
</feature>
<evidence type="ECO:0000256" key="1">
    <source>
        <dbReference type="SAM" id="MobiDB-lite"/>
    </source>
</evidence>
<evidence type="ECO:0000259" key="3">
    <source>
        <dbReference type="PROSITE" id="PS50053"/>
    </source>
</evidence>
<dbReference type="FunFam" id="1.10.8.10:FF:000003">
    <property type="entry name" value="UV excision repair protein RAD23 homolog"/>
    <property type="match status" value="1"/>
</dbReference>
<dbReference type="InterPro" id="IPR015940">
    <property type="entry name" value="UBA"/>
</dbReference>
<dbReference type="EMBL" id="HE573022">
    <property type="protein sequence ID" value="CCC48612.1"/>
    <property type="molecule type" value="Genomic_DNA"/>
</dbReference>
<dbReference type="SUPFAM" id="SSF46934">
    <property type="entry name" value="UBA-like"/>
    <property type="match status" value="1"/>
</dbReference>
<dbReference type="PANTHER" id="PTHR10621:SF0">
    <property type="entry name" value="UV EXCISION REPAIR PROTEIN RAD23"/>
    <property type="match status" value="1"/>
</dbReference>